<name>A0AAW2FPG1_9HYME</name>
<feature type="compositionally biased region" description="Basic and acidic residues" evidence="1">
    <location>
        <begin position="29"/>
        <end position="47"/>
    </location>
</feature>
<proteinExistence type="predicted"/>
<sequence length="138" mass="14400">MDTKQTRRGSRQRIKKKKKRAGYVKGRYRKADGGRQRTALMKEGKEVDAEDQIERQSGSAARRGAAWRMESEAGGGGGGTHLAGAKACQTERSKSGYGGGVGVVGGGGGGDGVGGSTTSLFPVTTAAASQQQQRQKQQ</sequence>
<dbReference type="AlphaFoldDB" id="A0AAW2FPG1"/>
<dbReference type="EMBL" id="JADYXP020000009">
    <property type="protein sequence ID" value="KAL0117158.1"/>
    <property type="molecule type" value="Genomic_DNA"/>
</dbReference>
<accession>A0AAW2FPG1</accession>
<comment type="caution">
    <text evidence="2">The sequence shown here is derived from an EMBL/GenBank/DDBJ whole genome shotgun (WGS) entry which is preliminary data.</text>
</comment>
<protein>
    <submittedName>
        <fullName evidence="2">Uncharacterized protein</fullName>
    </submittedName>
</protein>
<organism evidence="2 3">
    <name type="scientific">Cardiocondyla obscurior</name>
    <dbReference type="NCBI Taxonomy" id="286306"/>
    <lineage>
        <taxon>Eukaryota</taxon>
        <taxon>Metazoa</taxon>
        <taxon>Ecdysozoa</taxon>
        <taxon>Arthropoda</taxon>
        <taxon>Hexapoda</taxon>
        <taxon>Insecta</taxon>
        <taxon>Pterygota</taxon>
        <taxon>Neoptera</taxon>
        <taxon>Endopterygota</taxon>
        <taxon>Hymenoptera</taxon>
        <taxon>Apocrita</taxon>
        <taxon>Aculeata</taxon>
        <taxon>Formicoidea</taxon>
        <taxon>Formicidae</taxon>
        <taxon>Myrmicinae</taxon>
        <taxon>Cardiocondyla</taxon>
    </lineage>
</organism>
<feature type="compositionally biased region" description="Basic residues" evidence="1">
    <location>
        <begin position="1"/>
        <end position="28"/>
    </location>
</feature>
<reference evidence="2 3" key="1">
    <citation type="submission" date="2023-03" db="EMBL/GenBank/DDBJ databases">
        <title>High recombination rates correlate with genetic variation in Cardiocondyla obscurior ants.</title>
        <authorList>
            <person name="Errbii M."/>
        </authorList>
    </citation>
    <scope>NUCLEOTIDE SEQUENCE [LARGE SCALE GENOMIC DNA]</scope>
    <source>
        <strain evidence="2">Alpha-2009</strain>
        <tissue evidence="2">Whole body</tissue>
    </source>
</reference>
<gene>
    <name evidence="2" type="ORF">PUN28_010179</name>
</gene>
<feature type="compositionally biased region" description="Gly residues" evidence="1">
    <location>
        <begin position="96"/>
        <end position="115"/>
    </location>
</feature>
<feature type="compositionally biased region" description="Polar residues" evidence="1">
    <location>
        <begin position="116"/>
        <end position="129"/>
    </location>
</feature>
<feature type="region of interest" description="Disordered" evidence="1">
    <location>
        <begin position="1"/>
        <end position="138"/>
    </location>
</feature>
<evidence type="ECO:0000256" key="1">
    <source>
        <dbReference type="SAM" id="MobiDB-lite"/>
    </source>
</evidence>
<evidence type="ECO:0000313" key="2">
    <source>
        <dbReference type="EMBL" id="KAL0117158.1"/>
    </source>
</evidence>
<keyword evidence="3" id="KW-1185">Reference proteome</keyword>
<evidence type="ECO:0000313" key="3">
    <source>
        <dbReference type="Proteomes" id="UP001430953"/>
    </source>
</evidence>
<feature type="compositionally biased region" description="Low complexity" evidence="1">
    <location>
        <begin position="57"/>
        <end position="66"/>
    </location>
</feature>
<dbReference type="Proteomes" id="UP001430953">
    <property type="component" value="Unassembled WGS sequence"/>
</dbReference>